<dbReference type="InterPro" id="IPR014722">
    <property type="entry name" value="Rib_uL2_dom2"/>
</dbReference>
<dbReference type="GO" id="GO:0003746">
    <property type="term" value="F:translation elongation factor activity"/>
    <property type="evidence" value="ECO:0007669"/>
    <property type="project" value="UniProtKB-UniRule"/>
</dbReference>
<dbReference type="FunFam" id="2.40.50.140:FF:000009">
    <property type="entry name" value="Elongation factor P"/>
    <property type="match status" value="1"/>
</dbReference>
<proteinExistence type="inferred from homology"/>
<comment type="similarity">
    <text evidence="3 7 9">Belongs to the elongation factor P family.</text>
</comment>
<sequence length="189" mass="21302">MPKIEGNEIRVGNVIEHKGRVWRVLKTEHVKPGKGGAYMQLELRDLFDGNKTNDRVRSAETLERVRLEQLPYQFLFADGDEYTFMDQDTFEQMTVTRDVIGDSAAFLTEGMQVEIEFYGETPLEVRLPETVTLTVTYAEPVVKGQTASASYKSADLENGVRVSVPPHIEEGQKVVVKTADGSYVEKVKE</sequence>
<dbReference type="SUPFAM" id="SSF50249">
    <property type="entry name" value="Nucleic acid-binding proteins"/>
    <property type="match status" value="2"/>
</dbReference>
<comment type="caution">
    <text evidence="12">The sequence shown here is derived from an EMBL/GenBank/DDBJ whole genome shotgun (WGS) entry which is preliminary data.</text>
</comment>
<evidence type="ECO:0000256" key="8">
    <source>
        <dbReference type="NCBIfam" id="TIGR00038"/>
    </source>
</evidence>
<evidence type="ECO:0000259" key="10">
    <source>
        <dbReference type="SMART" id="SM00841"/>
    </source>
</evidence>
<dbReference type="AlphaFoldDB" id="A0A934QHU6"/>
<dbReference type="FunFam" id="2.40.50.140:FF:000004">
    <property type="entry name" value="Elongation factor P"/>
    <property type="match status" value="1"/>
</dbReference>
<dbReference type="Pfam" id="PF08207">
    <property type="entry name" value="EFP_N"/>
    <property type="match status" value="1"/>
</dbReference>
<dbReference type="SMART" id="SM00841">
    <property type="entry name" value="Elong-fact-P_C"/>
    <property type="match status" value="1"/>
</dbReference>
<evidence type="ECO:0000256" key="5">
    <source>
        <dbReference type="ARBA" id="ARBA00022768"/>
    </source>
</evidence>
<dbReference type="Pfam" id="PF01132">
    <property type="entry name" value="EFP"/>
    <property type="match status" value="1"/>
</dbReference>
<reference evidence="12" key="2">
    <citation type="journal article" date="2020" name="Microorganisms">
        <title>Osmotic Adaptation and Compatible Solute Biosynthesis of Phototrophic Bacteria as Revealed from Genome Analyses.</title>
        <authorList>
            <person name="Imhoff J.F."/>
            <person name="Rahn T."/>
            <person name="Kunzel S."/>
            <person name="Keller A."/>
            <person name="Neulinger S.C."/>
        </authorList>
    </citation>
    <scope>NUCLEOTIDE SEQUENCE</scope>
    <source>
        <strain evidence="12">DSM 9154</strain>
    </source>
</reference>
<dbReference type="InterPro" id="IPR013852">
    <property type="entry name" value="Transl_elong_P/YeiP_CS"/>
</dbReference>
<dbReference type="InterPro" id="IPR001059">
    <property type="entry name" value="Transl_elong_P/YeiP_cen"/>
</dbReference>
<dbReference type="EMBL" id="NRRE01000022">
    <property type="protein sequence ID" value="MBK1697306.1"/>
    <property type="molecule type" value="Genomic_DNA"/>
</dbReference>
<dbReference type="PIRSF" id="PIRSF005901">
    <property type="entry name" value="EF-P"/>
    <property type="match status" value="1"/>
</dbReference>
<feature type="domain" description="Elongation factor P C-terminal" evidence="10">
    <location>
        <begin position="131"/>
        <end position="186"/>
    </location>
</feature>
<dbReference type="SMART" id="SM01185">
    <property type="entry name" value="EFP"/>
    <property type="match status" value="1"/>
</dbReference>
<dbReference type="PROSITE" id="PS01275">
    <property type="entry name" value="EFP"/>
    <property type="match status" value="1"/>
</dbReference>
<protein>
    <recommendedName>
        <fullName evidence="7 8">Elongation factor P</fullName>
        <shortName evidence="7">EF-P</shortName>
    </recommendedName>
</protein>
<dbReference type="GO" id="GO:0005829">
    <property type="term" value="C:cytosol"/>
    <property type="evidence" value="ECO:0007669"/>
    <property type="project" value="UniProtKB-ARBA"/>
</dbReference>
<evidence type="ECO:0000256" key="6">
    <source>
        <dbReference type="ARBA" id="ARBA00022917"/>
    </source>
</evidence>
<dbReference type="Gene3D" id="2.40.50.140">
    <property type="entry name" value="Nucleic acid-binding proteins"/>
    <property type="match status" value="2"/>
</dbReference>
<evidence type="ECO:0000256" key="7">
    <source>
        <dbReference type="HAMAP-Rule" id="MF_00141"/>
    </source>
</evidence>
<evidence type="ECO:0000256" key="2">
    <source>
        <dbReference type="ARBA" id="ARBA00004815"/>
    </source>
</evidence>
<dbReference type="HAMAP" id="MF_00141">
    <property type="entry name" value="EF_P"/>
    <property type="match status" value="1"/>
</dbReference>
<dbReference type="Pfam" id="PF09285">
    <property type="entry name" value="Elong-fact-P_C"/>
    <property type="match status" value="1"/>
</dbReference>
<dbReference type="FunFam" id="2.30.30.30:FF:000003">
    <property type="entry name" value="Elongation factor P"/>
    <property type="match status" value="1"/>
</dbReference>
<evidence type="ECO:0000313" key="13">
    <source>
        <dbReference type="Proteomes" id="UP000778970"/>
    </source>
</evidence>
<dbReference type="CDD" id="cd04470">
    <property type="entry name" value="S1_EF-P_repeat_1"/>
    <property type="match status" value="1"/>
</dbReference>
<dbReference type="PANTHER" id="PTHR30053:SF14">
    <property type="entry name" value="TRANSLATION ELONGATION FACTOR KOW-LIKE DOMAIN-CONTAINING PROTEIN"/>
    <property type="match status" value="1"/>
</dbReference>
<dbReference type="InterPro" id="IPR011768">
    <property type="entry name" value="Transl_elongation_fac_P"/>
</dbReference>
<dbReference type="PANTHER" id="PTHR30053">
    <property type="entry name" value="ELONGATION FACTOR P"/>
    <property type="match status" value="1"/>
</dbReference>
<reference evidence="12" key="1">
    <citation type="submission" date="2017-08" db="EMBL/GenBank/DDBJ databases">
        <authorList>
            <person name="Imhoff J.F."/>
            <person name="Rahn T."/>
            <person name="Kuenzel S."/>
            <person name="Neulinger S.C."/>
        </authorList>
    </citation>
    <scope>NUCLEOTIDE SEQUENCE</scope>
    <source>
        <strain evidence="12">DSM 9154</strain>
    </source>
</reference>
<dbReference type="RefSeq" id="WP_027288315.1">
    <property type="nucleotide sequence ID" value="NZ_NRRE01000022.1"/>
</dbReference>
<evidence type="ECO:0000256" key="9">
    <source>
        <dbReference type="RuleBase" id="RU004389"/>
    </source>
</evidence>
<dbReference type="InterPro" id="IPR020599">
    <property type="entry name" value="Transl_elong_fac_P/YeiP"/>
</dbReference>
<dbReference type="NCBIfam" id="NF001810">
    <property type="entry name" value="PRK00529.1"/>
    <property type="match status" value="1"/>
</dbReference>
<gene>
    <name evidence="7 12" type="primary">efp</name>
    <name evidence="12" type="ORF">CKO21_08600</name>
</gene>
<dbReference type="InterPro" id="IPR008991">
    <property type="entry name" value="Translation_prot_SH3-like_sf"/>
</dbReference>
<feature type="domain" description="Translation elongation factor P/YeiP central" evidence="11">
    <location>
        <begin position="69"/>
        <end position="123"/>
    </location>
</feature>
<keyword evidence="13" id="KW-1185">Reference proteome</keyword>
<dbReference type="InterPro" id="IPR015365">
    <property type="entry name" value="Elong-fact-P_C"/>
</dbReference>
<comment type="pathway">
    <text evidence="2 7">Protein biosynthesis; polypeptide chain elongation.</text>
</comment>
<keyword evidence="6 7" id="KW-0648">Protein biosynthesis</keyword>
<dbReference type="NCBIfam" id="TIGR00038">
    <property type="entry name" value="efp"/>
    <property type="match status" value="1"/>
</dbReference>
<evidence type="ECO:0000256" key="1">
    <source>
        <dbReference type="ARBA" id="ARBA00004496"/>
    </source>
</evidence>
<evidence type="ECO:0000313" key="12">
    <source>
        <dbReference type="EMBL" id="MBK1697306.1"/>
    </source>
</evidence>
<organism evidence="12 13">
    <name type="scientific">Rhodovibrio salinarum</name>
    <dbReference type="NCBI Taxonomy" id="1087"/>
    <lineage>
        <taxon>Bacteria</taxon>
        <taxon>Pseudomonadati</taxon>
        <taxon>Pseudomonadota</taxon>
        <taxon>Alphaproteobacteria</taxon>
        <taxon>Rhodospirillales</taxon>
        <taxon>Rhodovibrionaceae</taxon>
        <taxon>Rhodovibrio</taxon>
    </lineage>
</organism>
<comment type="subcellular location">
    <subcellularLocation>
        <location evidence="1 7">Cytoplasm</location>
    </subcellularLocation>
</comment>
<evidence type="ECO:0000259" key="11">
    <source>
        <dbReference type="SMART" id="SM01185"/>
    </source>
</evidence>
<keyword evidence="4 7" id="KW-0963">Cytoplasm</keyword>
<evidence type="ECO:0000256" key="4">
    <source>
        <dbReference type="ARBA" id="ARBA00022490"/>
    </source>
</evidence>
<name>A0A934QHU6_9PROT</name>
<dbReference type="SUPFAM" id="SSF50104">
    <property type="entry name" value="Translation proteins SH3-like domain"/>
    <property type="match status" value="1"/>
</dbReference>
<accession>A0A934QHU6</accession>
<comment type="function">
    <text evidence="7">Involved in peptide bond synthesis. Stimulates efficient translation and peptide-bond synthesis on native or reconstituted 70S ribosomes in vitro. Probably functions indirectly by altering the affinity of the ribosome for aminoacyl-tRNA, thus increasing their reactivity as acceptors for peptidyl transferase.</text>
</comment>
<evidence type="ECO:0000256" key="3">
    <source>
        <dbReference type="ARBA" id="ARBA00009479"/>
    </source>
</evidence>
<keyword evidence="5 7" id="KW-0251">Elongation factor</keyword>
<dbReference type="InterPro" id="IPR012340">
    <property type="entry name" value="NA-bd_OB-fold"/>
</dbReference>
<dbReference type="Proteomes" id="UP000778970">
    <property type="component" value="Unassembled WGS sequence"/>
</dbReference>
<dbReference type="GO" id="GO:0043043">
    <property type="term" value="P:peptide biosynthetic process"/>
    <property type="evidence" value="ECO:0007669"/>
    <property type="project" value="InterPro"/>
</dbReference>
<dbReference type="InterPro" id="IPR013185">
    <property type="entry name" value="Transl_elong_KOW-like"/>
</dbReference>
<dbReference type="Gene3D" id="2.30.30.30">
    <property type="match status" value="1"/>
</dbReference>